<organism evidence="2 3">
    <name type="scientific">Cardiocondyla obscurior</name>
    <dbReference type="NCBI Taxonomy" id="286306"/>
    <lineage>
        <taxon>Eukaryota</taxon>
        <taxon>Metazoa</taxon>
        <taxon>Ecdysozoa</taxon>
        <taxon>Arthropoda</taxon>
        <taxon>Hexapoda</taxon>
        <taxon>Insecta</taxon>
        <taxon>Pterygota</taxon>
        <taxon>Neoptera</taxon>
        <taxon>Endopterygota</taxon>
        <taxon>Hymenoptera</taxon>
        <taxon>Apocrita</taxon>
        <taxon>Aculeata</taxon>
        <taxon>Formicoidea</taxon>
        <taxon>Formicidae</taxon>
        <taxon>Myrmicinae</taxon>
        <taxon>Cardiocondyla</taxon>
    </lineage>
</organism>
<evidence type="ECO:0000256" key="1">
    <source>
        <dbReference type="SAM" id="Phobius"/>
    </source>
</evidence>
<comment type="caution">
    <text evidence="2">The sequence shown here is derived from an EMBL/GenBank/DDBJ whole genome shotgun (WGS) entry which is preliminary data.</text>
</comment>
<dbReference type="Proteomes" id="UP001430953">
    <property type="component" value="Unassembled WGS sequence"/>
</dbReference>
<evidence type="ECO:0000313" key="2">
    <source>
        <dbReference type="EMBL" id="KAL0113172.1"/>
    </source>
</evidence>
<reference evidence="2 3" key="1">
    <citation type="submission" date="2023-03" db="EMBL/GenBank/DDBJ databases">
        <title>High recombination rates correlate with genetic variation in Cardiocondyla obscurior ants.</title>
        <authorList>
            <person name="Errbii M."/>
        </authorList>
    </citation>
    <scope>NUCLEOTIDE SEQUENCE [LARGE SCALE GENOMIC DNA]</scope>
    <source>
        <strain evidence="2">Alpha-2009</strain>
        <tissue evidence="2">Whole body</tissue>
    </source>
</reference>
<name>A0AAW2FGY7_9HYME</name>
<keyword evidence="3" id="KW-1185">Reference proteome</keyword>
<keyword evidence="1" id="KW-0812">Transmembrane</keyword>
<keyword evidence="1" id="KW-0472">Membrane</keyword>
<dbReference type="AlphaFoldDB" id="A0AAW2FGY7"/>
<feature type="transmembrane region" description="Helical" evidence="1">
    <location>
        <begin position="6"/>
        <end position="28"/>
    </location>
</feature>
<evidence type="ECO:0000313" key="3">
    <source>
        <dbReference type="Proteomes" id="UP001430953"/>
    </source>
</evidence>
<gene>
    <name evidence="2" type="ORF">PUN28_012391</name>
</gene>
<accession>A0AAW2FGY7</accession>
<dbReference type="EMBL" id="JADYXP020000012">
    <property type="protein sequence ID" value="KAL0113172.1"/>
    <property type="molecule type" value="Genomic_DNA"/>
</dbReference>
<sequence>MCAPRWKFGCFGIIGFTTLVEFFFFFFFF</sequence>
<keyword evidence="1" id="KW-1133">Transmembrane helix</keyword>
<proteinExistence type="predicted"/>
<protein>
    <submittedName>
        <fullName evidence="2">Uncharacterized protein</fullName>
    </submittedName>
</protein>